<dbReference type="SFLD" id="SFLDG01064">
    <property type="entry name" value="F420__menaquinone_cofactor_bio"/>
    <property type="match status" value="1"/>
</dbReference>
<dbReference type="EMBL" id="CP002401">
    <property type="protein sequence ID" value="AEP35282.1"/>
    <property type="molecule type" value="Genomic_DNA"/>
</dbReference>
<keyword evidence="5 6" id="KW-0411">Iron-sulfur</keyword>
<dbReference type="PROSITE" id="PS51918">
    <property type="entry name" value="RADICAL_SAM"/>
    <property type="match status" value="1"/>
</dbReference>
<dbReference type="GO" id="GO:0046872">
    <property type="term" value="F:metal ion binding"/>
    <property type="evidence" value="ECO:0007669"/>
    <property type="project" value="UniProtKB-KW"/>
</dbReference>
<evidence type="ECO:0000256" key="1">
    <source>
        <dbReference type="ARBA" id="ARBA00022485"/>
    </source>
</evidence>
<dbReference type="InterPro" id="IPR013785">
    <property type="entry name" value="Aldolase_TIM"/>
</dbReference>
<feature type="domain" description="Radical SAM core" evidence="8">
    <location>
        <begin position="88"/>
        <end position="324"/>
    </location>
</feature>
<dbReference type="Proteomes" id="UP000009287">
    <property type="component" value="Chromosome"/>
</dbReference>
<keyword evidence="1 6" id="KW-0004">4Fe-4S</keyword>
<evidence type="ECO:0000313" key="9">
    <source>
        <dbReference type="EMBL" id="AEP35282.1"/>
    </source>
</evidence>
<dbReference type="KEGG" id="cra:CTO_0466"/>
<dbReference type="InterPro" id="IPR020050">
    <property type="entry name" value="FO_synthase_su2"/>
</dbReference>
<dbReference type="GO" id="GO:0051539">
    <property type="term" value="F:4 iron, 4 sulfur cluster binding"/>
    <property type="evidence" value="ECO:0007669"/>
    <property type="project" value="UniProtKB-KW"/>
</dbReference>
<dbReference type="InterPro" id="IPR034405">
    <property type="entry name" value="F420"/>
</dbReference>
<dbReference type="PATRIC" id="fig|580047.4.peg.473"/>
<evidence type="ECO:0000256" key="3">
    <source>
        <dbReference type="ARBA" id="ARBA00022723"/>
    </source>
</evidence>
<dbReference type="SFLD" id="SFLDS00029">
    <property type="entry name" value="Radical_SAM"/>
    <property type="match status" value="1"/>
</dbReference>
<dbReference type="SFLD" id="SFLDG01389">
    <property type="entry name" value="menaquinone_synthsis_involved"/>
    <property type="match status" value="1"/>
</dbReference>
<sequence>MAAATAVRKRSLVPVKSKTHKLITTMTTLPARILPKSACLKTLFDDYLSGARLSEEQALQLLLVDAEDQQALWSFADLIRANRVGDTVFYSSTLYLYPTNFCQFNCTFCSFYAKPGNPTGWFFTPDQLVQSIKENPSPITETHIVAGCYPSCNLAYYEELFSKIKQNFPDLHIKALSAIEYDYLSKLDNLPVKEVMQRLRIAGLDSIPGGGAEILVDEVRETLSRGRLSSQGFLEIHETAHSLGIPSNATMLCYHRETPADIMTHMSKLRALQDKTSGFKNFILLKFASENNALGKRLHKMTSRHSIPPATIIAVARLFLDNIPNIKALWNYLGLDVALHLLSCGANDLSSTHQGEKVFRMASSQEPIRMDIEGMSHLIIQHGRIPCLVNSKTV</sequence>
<dbReference type="CDD" id="cd01335">
    <property type="entry name" value="Radical_SAM"/>
    <property type="match status" value="1"/>
</dbReference>
<protein>
    <submittedName>
        <fullName evidence="9">Biotin synthase</fullName>
    </submittedName>
</protein>
<organism evidence="9 10">
    <name type="scientific">Chlamydia trachomatis serovar A (strain A2497)</name>
    <dbReference type="NCBI Taxonomy" id="580047"/>
    <lineage>
        <taxon>Bacteria</taxon>
        <taxon>Pseudomonadati</taxon>
        <taxon>Chlamydiota</taxon>
        <taxon>Chlamydiia</taxon>
        <taxon>Chlamydiales</taxon>
        <taxon>Chlamydiaceae</taxon>
        <taxon>Chlamydia/Chlamydophila group</taxon>
        <taxon>Chlamydia</taxon>
    </lineage>
</organism>
<feature type="binding site" evidence="6">
    <location>
        <position position="106"/>
    </location>
    <ligand>
        <name>[4Fe-4S] cluster</name>
        <dbReference type="ChEBI" id="CHEBI:49883"/>
        <note>4Fe-4S-S-AdoMet</note>
    </ligand>
</feature>
<accession>G4NNG9</accession>
<dbReference type="PANTHER" id="PTHR43076">
    <property type="entry name" value="FO SYNTHASE (COFH)"/>
    <property type="match status" value="1"/>
</dbReference>
<dbReference type="PANTHER" id="PTHR43076:SF7">
    <property type="entry name" value="AMINODEOXYFUTALOSINE SYNTHASE"/>
    <property type="match status" value="1"/>
</dbReference>
<evidence type="ECO:0000256" key="2">
    <source>
        <dbReference type="ARBA" id="ARBA00022691"/>
    </source>
</evidence>
<comment type="cofactor">
    <cofactor evidence="6">
        <name>[4Fe-4S] cluster</name>
        <dbReference type="ChEBI" id="CHEBI:49883"/>
    </cofactor>
    <text evidence="6">Binds 1 [4Fe-4S] cluster. The cluster is coordinated with 3 cysteines and an exchangeable S-adenosyl-L-methionine.</text>
</comment>
<dbReference type="InterPro" id="IPR007197">
    <property type="entry name" value="rSAM"/>
</dbReference>
<evidence type="ECO:0000256" key="6">
    <source>
        <dbReference type="PIRSR" id="PIRSR004762-1"/>
    </source>
</evidence>
<feature type="binding site" evidence="7">
    <location>
        <position position="177"/>
    </location>
    <ligand>
        <name>(3R)-3-methyl-D-ornithine</name>
        <dbReference type="ChEBI" id="CHEBI:64642"/>
    </ligand>
</feature>
<dbReference type="GO" id="GO:0016765">
    <property type="term" value="F:transferase activity, transferring alkyl or aryl (other than methyl) groups"/>
    <property type="evidence" value="ECO:0007669"/>
    <property type="project" value="InterPro"/>
</dbReference>
<dbReference type="NCBIfam" id="NF004580">
    <property type="entry name" value="PRK05926.1"/>
    <property type="match status" value="1"/>
</dbReference>
<evidence type="ECO:0000256" key="5">
    <source>
        <dbReference type="ARBA" id="ARBA00023014"/>
    </source>
</evidence>
<gene>
    <name evidence="9" type="ordered locus">CTO_0466</name>
</gene>
<feature type="binding site" evidence="7">
    <location>
        <position position="108"/>
    </location>
    <ligand>
        <name>S-adenosyl-L-methionine</name>
        <dbReference type="ChEBI" id="CHEBI:59789"/>
    </ligand>
</feature>
<evidence type="ECO:0000256" key="7">
    <source>
        <dbReference type="PIRSR" id="PIRSR004762-2"/>
    </source>
</evidence>
<dbReference type="GO" id="GO:0044689">
    <property type="term" value="F:7,8-didemethyl-8-hydroxy-5-deazariboflavin synthase activity"/>
    <property type="evidence" value="ECO:0007669"/>
    <property type="project" value="TreeGrafter"/>
</dbReference>
<dbReference type="Pfam" id="PF04055">
    <property type="entry name" value="Radical_SAM"/>
    <property type="match status" value="1"/>
</dbReference>
<dbReference type="InterPro" id="IPR058240">
    <property type="entry name" value="rSAM_sf"/>
</dbReference>
<dbReference type="SFLD" id="SFLDF00343">
    <property type="entry name" value="aminofutalosine_synthase_(mqnE"/>
    <property type="match status" value="1"/>
</dbReference>
<dbReference type="Gene3D" id="3.20.20.70">
    <property type="entry name" value="Aldolase class I"/>
    <property type="match status" value="1"/>
</dbReference>
<feature type="binding site" evidence="6">
    <location>
        <position position="102"/>
    </location>
    <ligand>
        <name>[4Fe-4S] cluster</name>
        <dbReference type="ChEBI" id="CHEBI:49883"/>
        <note>4Fe-4S-S-AdoMet</note>
    </ligand>
</feature>
<dbReference type="SUPFAM" id="SSF102114">
    <property type="entry name" value="Radical SAM enzymes"/>
    <property type="match status" value="1"/>
</dbReference>
<feature type="binding site" evidence="7">
    <location>
        <position position="213"/>
    </location>
    <ligand>
        <name>S-adenosyl-L-methionine</name>
        <dbReference type="ChEBI" id="CHEBI:59789"/>
    </ligand>
</feature>
<evidence type="ECO:0000313" key="10">
    <source>
        <dbReference type="Proteomes" id="UP000009287"/>
    </source>
</evidence>
<keyword evidence="2 6" id="KW-0949">S-adenosyl-L-methionine</keyword>
<dbReference type="NCBIfam" id="TIGR00423">
    <property type="entry name" value="CofH family radical SAM protein"/>
    <property type="match status" value="1"/>
</dbReference>
<evidence type="ECO:0000259" key="8">
    <source>
        <dbReference type="PROSITE" id="PS51918"/>
    </source>
</evidence>
<feature type="binding site" evidence="6">
    <location>
        <position position="109"/>
    </location>
    <ligand>
        <name>[4Fe-4S] cluster</name>
        <dbReference type="ChEBI" id="CHEBI:49883"/>
        <note>4Fe-4S-S-AdoMet</note>
    </ligand>
</feature>
<dbReference type="Pfam" id="PF19288">
    <property type="entry name" value="CofH_C"/>
    <property type="match status" value="1"/>
</dbReference>
<feature type="binding site" evidence="7">
    <location>
        <position position="351"/>
    </location>
    <ligand>
        <name>(3R)-3-methyl-D-ornithine</name>
        <dbReference type="ChEBI" id="CHEBI:64642"/>
    </ligand>
</feature>
<reference evidence="9 10" key="1">
    <citation type="journal article" date="2011" name="J. Exp. Med.">
        <title>A live-attenuated chlamydial vaccine protects against trachoma in nonhuman primates.</title>
        <authorList>
            <person name="Kari L."/>
            <person name="Whitmire W.M."/>
            <person name="Olivares-Zavaleta N."/>
            <person name="Goheen M.M."/>
            <person name="Taylor L.D."/>
            <person name="Carlson J.H."/>
            <person name="Sturdevant G.L."/>
            <person name="Lu C."/>
            <person name="Bakios L.E."/>
            <person name="Randall L.B."/>
            <person name="Parnell M.J."/>
            <person name="Zhong G."/>
            <person name="Caldwell H.D."/>
        </authorList>
    </citation>
    <scope>NUCLEOTIDE SEQUENCE [LARGE SCALE GENOMIC DNA]</scope>
    <source>
        <strain evidence="9 10">A2497</strain>
    </source>
</reference>
<dbReference type="PIRSF" id="PIRSF004762">
    <property type="entry name" value="CHP00423"/>
    <property type="match status" value="1"/>
</dbReference>
<keyword evidence="4 6" id="KW-0408">Iron</keyword>
<proteinExistence type="predicted"/>
<evidence type="ECO:0000256" key="4">
    <source>
        <dbReference type="ARBA" id="ARBA00023004"/>
    </source>
</evidence>
<name>G4NNG9_CHLT4</name>
<keyword evidence="3" id="KW-0479">Metal-binding</keyword>
<dbReference type="AlphaFoldDB" id="G4NNG9"/>
<dbReference type="InterPro" id="IPR045567">
    <property type="entry name" value="CofH/MnqC-like_C"/>
</dbReference>